<proteinExistence type="predicted"/>
<dbReference type="AlphaFoldDB" id="A0A0D0BQF6"/>
<organism evidence="1 2">
    <name type="scientific">Collybiopsis luxurians FD-317 M1</name>
    <dbReference type="NCBI Taxonomy" id="944289"/>
    <lineage>
        <taxon>Eukaryota</taxon>
        <taxon>Fungi</taxon>
        <taxon>Dikarya</taxon>
        <taxon>Basidiomycota</taxon>
        <taxon>Agaricomycotina</taxon>
        <taxon>Agaricomycetes</taxon>
        <taxon>Agaricomycetidae</taxon>
        <taxon>Agaricales</taxon>
        <taxon>Marasmiineae</taxon>
        <taxon>Omphalotaceae</taxon>
        <taxon>Collybiopsis</taxon>
        <taxon>Collybiopsis luxurians</taxon>
    </lineage>
</organism>
<keyword evidence="2" id="KW-1185">Reference proteome</keyword>
<name>A0A0D0BQF6_9AGAR</name>
<gene>
    <name evidence="1" type="ORF">GYMLUDRAFT_251710</name>
</gene>
<protein>
    <submittedName>
        <fullName evidence="1">Uncharacterized protein</fullName>
    </submittedName>
</protein>
<evidence type="ECO:0000313" key="2">
    <source>
        <dbReference type="Proteomes" id="UP000053593"/>
    </source>
</evidence>
<dbReference type="Proteomes" id="UP000053593">
    <property type="component" value="Unassembled WGS sequence"/>
</dbReference>
<reference evidence="1 2" key="1">
    <citation type="submission" date="2014-04" db="EMBL/GenBank/DDBJ databases">
        <title>Evolutionary Origins and Diversification of the Mycorrhizal Mutualists.</title>
        <authorList>
            <consortium name="DOE Joint Genome Institute"/>
            <consortium name="Mycorrhizal Genomics Consortium"/>
            <person name="Kohler A."/>
            <person name="Kuo A."/>
            <person name="Nagy L.G."/>
            <person name="Floudas D."/>
            <person name="Copeland A."/>
            <person name="Barry K.W."/>
            <person name="Cichocki N."/>
            <person name="Veneault-Fourrey C."/>
            <person name="LaButti K."/>
            <person name="Lindquist E.A."/>
            <person name="Lipzen A."/>
            <person name="Lundell T."/>
            <person name="Morin E."/>
            <person name="Murat C."/>
            <person name="Riley R."/>
            <person name="Ohm R."/>
            <person name="Sun H."/>
            <person name="Tunlid A."/>
            <person name="Henrissat B."/>
            <person name="Grigoriev I.V."/>
            <person name="Hibbett D.S."/>
            <person name="Martin F."/>
        </authorList>
    </citation>
    <scope>NUCLEOTIDE SEQUENCE [LARGE SCALE GENOMIC DNA]</scope>
    <source>
        <strain evidence="1 2">FD-317 M1</strain>
    </source>
</reference>
<dbReference type="EMBL" id="KN834853">
    <property type="protein sequence ID" value="KIK51864.1"/>
    <property type="molecule type" value="Genomic_DNA"/>
</dbReference>
<sequence>MQRLKIMGLTASPIFGGNIDKAFCAPSTALLPSPPTLLLLNTRLTGSTLKTAPTSNPSATSSPTGHLAPPSMCAWTKDCQRQLQPMDELNLHHPSLGSLDVRIEPVGQMYSLEREAPEYTTRLFGSIGGLTMKWDEVCDLVQWRWNPQGAKVPEQYPLYNDVQTQYPHLQVCSFYPLTSFLLPHPVRTHTLIPISLHLTPILKYPLISQPETLYAFLVLSILHAIALNLAADSLCSILFTNQSALSMTPTLSLSLPSPLQSLRSPTVINGLSHWVETSTAVGSICLAGGLFDEEEGPYEVGKGECDEQVVYVVIRGIHWQNKWEPLYTVTIASVPTEELSKLSCVTGESRYYANLQEDSTVTLPDPPADD</sequence>
<dbReference type="HOGENOM" id="CLU_748131_0_0_1"/>
<evidence type="ECO:0000313" key="1">
    <source>
        <dbReference type="EMBL" id="KIK51864.1"/>
    </source>
</evidence>
<accession>A0A0D0BQF6</accession>